<dbReference type="CDD" id="cd06225">
    <property type="entry name" value="HAMP"/>
    <property type="match status" value="1"/>
</dbReference>
<evidence type="ECO:0000313" key="22">
    <source>
        <dbReference type="Proteomes" id="UP000249081"/>
    </source>
</evidence>
<comment type="catalytic activity">
    <reaction evidence="1">
        <text>ATP = 3',5'-cyclic AMP + diphosphate</text>
        <dbReference type="Rhea" id="RHEA:15389"/>
        <dbReference type="ChEBI" id="CHEBI:30616"/>
        <dbReference type="ChEBI" id="CHEBI:33019"/>
        <dbReference type="ChEBI" id="CHEBI:58165"/>
        <dbReference type="EC" id="4.6.1.1"/>
    </reaction>
</comment>
<dbReference type="EMBL" id="QBMN01000181">
    <property type="protein sequence ID" value="PZO35157.1"/>
    <property type="molecule type" value="Genomic_DNA"/>
</dbReference>
<evidence type="ECO:0000256" key="15">
    <source>
        <dbReference type="ARBA" id="ARBA00032637"/>
    </source>
</evidence>
<dbReference type="PROSITE" id="PS00452">
    <property type="entry name" value="GUANYLATE_CYCLASE_1"/>
    <property type="match status" value="1"/>
</dbReference>
<keyword evidence="9" id="KW-0460">Magnesium</keyword>
<feature type="domain" description="Guanylate cyclase" evidence="19">
    <location>
        <begin position="400"/>
        <end position="527"/>
    </location>
</feature>
<proteinExistence type="inferred from homology"/>
<dbReference type="GO" id="GO:0035556">
    <property type="term" value="P:intracellular signal transduction"/>
    <property type="evidence" value="ECO:0007669"/>
    <property type="project" value="InterPro"/>
</dbReference>
<dbReference type="PROSITE" id="PS50885">
    <property type="entry name" value="HAMP"/>
    <property type="match status" value="1"/>
</dbReference>
<keyword evidence="13 17" id="KW-0456">Lyase</keyword>
<evidence type="ECO:0000256" key="3">
    <source>
        <dbReference type="ARBA" id="ARBA00012201"/>
    </source>
</evidence>
<keyword evidence="11" id="KW-0115">cAMP biosynthesis</keyword>
<dbReference type="InterPro" id="IPR029787">
    <property type="entry name" value="Nucleotide_cyclase"/>
</dbReference>
<gene>
    <name evidence="21" type="ORF">DCF17_19230</name>
</gene>
<dbReference type="Proteomes" id="UP000249081">
    <property type="component" value="Unassembled WGS sequence"/>
</dbReference>
<keyword evidence="21" id="KW-0808">Transferase</keyword>
<evidence type="ECO:0000259" key="19">
    <source>
        <dbReference type="PROSITE" id="PS50125"/>
    </source>
</evidence>
<evidence type="ECO:0000256" key="1">
    <source>
        <dbReference type="ARBA" id="ARBA00001593"/>
    </source>
</evidence>
<dbReference type="SMART" id="SM00044">
    <property type="entry name" value="CYCc"/>
    <property type="match status" value="1"/>
</dbReference>
<dbReference type="Pfam" id="PF00211">
    <property type="entry name" value="Guanylate_cyc"/>
    <property type="match status" value="1"/>
</dbReference>
<keyword evidence="5" id="KW-0812">Transmembrane</keyword>
<dbReference type="GO" id="GO:0005886">
    <property type="term" value="C:plasma membrane"/>
    <property type="evidence" value="ECO:0007669"/>
    <property type="project" value="UniProtKB-ARBA"/>
</dbReference>
<evidence type="ECO:0000256" key="10">
    <source>
        <dbReference type="ARBA" id="ARBA00022989"/>
    </source>
</evidence>
<evidence type="ECO:0000256" key="11">
    <source>
        <dbReference type="ARBA" id="ARBA00022998"/>
    </source>
</evidence>
<dbReference type="EC" id="4.6.1.1" evidence="3"/>
<keyword evidence="7" id="KW-0547">Nucleotide-binding</keyword>
<evidence type="ECO:0000256" key="7">
    <source>
        <dbReference type="ARBA" id="ARBA00022741"/>
    </source>
</evidence>
<keyword evidence="12" id="KW-0472">Membrane</keyword>
<reference evidence="22" key="1">
    <citation type="submission" date="2018-04" db="EMBL/GenBank/DDBJ databases">
        <authorList>
            <person name="Cornet L."/>
        </authorList>
    </citation>
    <scope>NUCLEOTIDE SEQUENCE [LARGE SCALE GENOMIC DNA]</scope>
</reference>
<dbReference type="InterPro" id="IPR050401">
    <property type="entry name" value="Cyclic_nucleotide_synthase"/>
</dbReference>
<dbReference type="SMART" id="SM00304">
    <property type="entry name" value="HAMP"/>
    <property type="match status" value="1"/>
</dbReference>
<dbReference type="FunFam" id="3.30.70.1230:FF:000033">
    <property type="entry name" value="Adenylate cyclase"/>
    <property type="match status" value="1"/>
</dbReference>
<evidence type="ECO:0000256" key="4">
    <source>
        <dbReference type="ARBA" id="ARBA00021420"/>
    </source>
</evidence>
<dbReference type="Gene3D" id="6.10.340.10">
    <property type="match status" value="1"/>
</dbReference>
<evidence type="ECO:0000256" key="18">
    <source>
        <dbReference type="SAM" id="Coils"/>
    </source>
</evidence>
<comment type="similarity">
    <text evidence="17">Belongs to the adenylyl cyclase class-4/guanylyl cyclase family.</text>
</comment>
<dbReference type="PANTHER" id="PTHR11920">
    <property type="entry name" value="GUANYLYL CYCLASE"/>
    <property type="match status" value="1"/>
</dbReference>
<dbReference type="SUPFAM" id="SSF55073">
    <property type="entry name" value="Nucleotide cyclase"/>
    <property type="match status" value="1"/>
</dbReference>
<evidence type="ECO:0000256" key="13">
    <source>
        <dbReference type="ARBA" id="ARBA00023239"/>
    </source>
</evidence>
<evidence type="ECO:0000256" key="12">
    <source>
        <dbReference type="ARBA" id="ARBA00023136"/>
    </source>
</evidence>
<evidence type="ECO:0000256" key="6">
    <source>
        <dbReference type="ARBA" id="ARBA00022723"/>
    </source>
</evidence>
<dbReference type="InterPro" id="IPR001054">
    <property type="entry name" value="A/G_cyclase"/>
</dbReference>
<dbReference type="PROSITE" id="PS50125">
    <property type="entry name" value="GUANYLATE_CYCLASE_2"/>
    <property type="match status" value="1"/>
</dbReference>
<dbReference type="GO" id="GO:0016301">
    <property type="term" value="F:kinase activity"/>
    <property type="evidence" value="ECO:0007669"/>
    <property type="project" value="UniProtKB-KW"/>
</dbReference>
<dbReference type="AlphaFoldDB" id="A0A2W4VUY6"/>
<dbReference type="GO" id="GO:0004016">
    <property type="term" value="F:adenylate cyclase activity"/>
    <property type="evidence" value="ECO:0007669"/>
    <property type="project" value="UniProtKB-EC"/>
</dbReference>
<feature type="domain" description="HAMP" evidence="20">
    <location>
        <begin position="307"/>
        <end position="360"/>
    </location>
</feature>
<accession>A0A2W4VUY6</accession>
<dbReference type="Gene3D" id="3.30.70.1230">
    <property type="entry name" value="Nucleotide cyclase"/>
    <property type="match status" value="1"/>
</dbReference>
<evidence type="ECO:0000256" key="9">
    <source>
        <dbReference type="ARBA" id="ARBA00022842"/>
    </source>
</evidence>
<evidence type="ECO:0000256" key="16">
    <source>
        <dbReference type="ARBA" id="ARBA00064436"/>
    </source>
</evidence>
<dbReference type="Pfam" id="PF05228">
    <property type="entry name" value="CHASE4"/>
    <property type="match status" value="1"/>
</dbReference>
<comment type="subcellular location">
    <subcellularLocation>
        <location evidence="2">Membrane</location>
    </subcellularLocation>
</comment>
<dbReference type="InterPro" id="IPR018297">
    <property type="entry name" value="A/G_cyclase_CS"/>
</dbReference>
<protein>
    <recommendedName>
        <fullName evidence="4">Adenylate cyclase</fullName>
        <ecNumber evidence="3">4.6.1.1</ecNumber>
    </recommendedName>
    <alternativeName>
        <fullName evidence="14">ATP pyrophosphate-lyase</fullName>
    </alternativeName>
    <alternativeName>
        <fullName evidence="15">Adenylyl cyclase</fullName>
    </alternativeName>
</protein>
<keyword evidence="18" id="KW-0175">Coiled coil</keyword>
<organism evidence="21 22">
    <name type="scientific">Shackletoniella antarctica</name>
    <dbReference type="NCBI Taxonomy" id="268115"/>
    <lineage>
        <taxon>Bacteria</taxon>
        <taxon>Bacillati</taxon>
        <taxon>Cyanobacteriota</taxon>
        <taxon>Cyanophyceae</taxon>
        <taxon>Oculatellales</taxon>
        <taxon>Oculatellaceae</taxon>
        <taxon>Shackletoniella</taxon>
    </lineage>
</organism>
<dbReference type="GO" id="GO:0006171">
    <property type="term" value="P:cAMP biosynthetic process"/>
    <property type="evidence" value="ECO:0007669"/>
    <property type="project" value="UniProtKB-KW"/>
</dbReference>
<comment type="subunit">
    <text evidence="16">Homodimer. Can also exist as monomer.</text>
</comment>
<reference evidence="21 22" key="2">
    <citation type="submission" date="2018-06" db="EMBL/GenBank/DDBJ databases">
        <title>Metagenomic assembly of (sub)arctic Cyanobacteria and their associated microbiome from non-axenic cultures.</title>
        <authorList>
            <person name="Baurain D."/>
        </authorList>
    </citation>
    <scope>NUCLEOTIDE SEQUENCE [LARGE SCALE GENOMIC DNA]</scope>
    <source>
        <strain evidence="21">ULC041bin1</strain>
    </source>
</reference>
<keyword evidence="10" id="KW-1133">Transmembrane helix</keyword>
<keyword evidence="21" id="KW-0418">Kinase</keyword>
<evidence type="ECO:0000256" key="17">
    <source>
        <dbReference type="RuleBase" id="RU000405"/>
    </source>
</evidence>
<sequence length="592" mass="65384">MNLRQKTLLLTTLPLLGLMAILFGSFSIILQRSYGRLEQQDAQRNLQRVDEALAGDLAQMQSLTEDWAAWNDTYAFVQDRNPDFLESNLSKYALESLRLNAVALVNRDGELVYGTGYDVESRTFSPLPADLAQQLTANSPLTQFPNLAYHHQGIVTVDGQLMLVVVEPILRSDATGPSRGALLMGRYLNADMVDSIALRTRLDLQIHPLDQGKLPDYLLAIVATLDQMMRQGGDRDTTTTLVRPQNADILSGYILWPDIYGAPGMLLEVALPRDIYHQGQVSRHYLGWSLLGSCVAFTGGMLLLLDRVILRRLLGLSQQVQHIGRSSDLSERVQVQGTDELHQLGDRINAMLGELQISNEKLAEEQQKAEQLLLNILPAAIAGELMQTKASIPQHFDEVTILFADIVGFTSLSHHMSPIKLVDLLNQIFSAFDSLAEQLSLEKIKTIGDAYMVAAGLPTLRHDHAAAIAEMALAMQQVATSFQAETGEPLEIRIGINTGVVVAGVIGTKKFIYDLWGDAVNVASRMESSGEPGMIQVTAATYERLKDQYVFEPRGRIAVKGRGEMETYWLRGHRADALFCPLRAIALETPAL</sequence>
<evidence type="ECO:0000256" key="14">
    <source>
        <dbReference type="ARBA" id="ARBA00032597"/>
    </source>
</evidence>
<dbReference type="PANTHER" id="PTHR11920:SF335">
    <property type="entry name" value="GUANYLATE CYCLASE"/>
    <property type="match status" value="1"/>
</dbReference>
<dbReference type="InterPro" id="IPR007892">
    <property type="entry name" value="CHASE4"/>
</dbReference>
<dbReference type="CDD" id="cd07302">
    <property type="entry name" value="CHD"/>
    <property type="match status" value="1"/>
</dbReference>
<dbReference type="GO" id="GO:0046872">
    <property type="term" value="F:metal ion binding"/>
    <property type="evidence" value="ECO:0007669"/>
    <property type="project" value="UniProtKB-KW"/>
</dbReference>
<keyword evidence="8" id="KW-0067">ATP-binding</keyword>
<dbReference type="InterPro" id="IPR003660">
    <property type="entry name" value="HAMP_dom"/>
</dbReference>
<dbReference type="GO" id="GO:0005524">
    <property type="term" value="F:ATP binding"/>
    <property type="evidence" value="ECO:0007669"/>
    <property type="project" value="UniProtKB-KW"/>
</dbReference>
<comment type="caution">
    <text evidence="21">The sequence shown here is derived from an EMBL/GenBank/DDBJ whole genome shotgun (WGS) entry which is preliminary data.</text>
</comment>
<dbReference type="Pfam" id="PF00672">
    <property type="entry name" value="HAMP"/>
    <property type="match status" value="1"/>
</dbReference>
<feature type="coiled-coil region" evidence="18">
    <location>
        <begin position="348"/>
        <end position="375"/>
    </location>
</feature>
<evidence type="ECO:0000313" key="21">
    <source>
        <dbReference type="EMBL" id="PZO35157.1"/>
    </source>
</evidence>
<evidence type="ECO:0000256" key="8">
    <source>
        <dbReference type="ARBA" id="ARBA00022840"/>
    </source>
</evidence>
<name>A0A2W4VUY6_9CYAN</name>
<evidence type="ECO:0000259" key="20">
    <source>
        <dbReference type="PROSITE" id="PS50885"/>
    </source>
</evidence>
<evidence type="ECO:0000256" key="5">
    <source>
        <dbReference type="ARBA" id="ARBA00022692"/>
    </source>
</evidence>
<keyword evidence="6" id="KW-0479">Metal-binding</keyword>
<evidence type="ECO:0000256" key="2">
    <source>
        <dbReference type="ARBA" id="ARBA00004370"/>
    </source>
</evidence>